<name>A0ABT4UIV4_9BACT</name>
<comment type="caution">
    <text evidence="1">The sequence shown here is derived from an EMBL/GenBank/DDBJ whole genome shotgun (WGS) entry which is preliminary data.</text>
</comment>
<reference evidence="1 2" key="1">
    <citation type="submission" date="2022-12" db="EMBL/GenBank/DDBJ databases">
        <title>Chitinophagaceae gen. sp. nov., a new member of the family Chitinophagaceae, isolated from soil in a chemical factory.</title>
        <authorList>
            <person name="Ke Z."/>
        </authorList>
    </citation>
    <scope>NUCLEOTIDE SEQUENCE [LARGE SCALE GENOMIC DNA]</scope>
    <source>
        <strain evidence="1 2">LY-5</strain>
    </source>
</reference>
<evidence type="ECO:0000313" key="1">
    <source>
        <dbReference type="EMBL" id="MDA3614756.1"/>
    </source>
</evidence>
<keyword evidence="2" id="KW-1185">Reference proteome</keyword>
<gene>
    <name evidence="1" type="ORF">O3P16_08045</name>
</gene>
<accession>A0ABT4UIV4</accession>
<organism evidence="1 2">
    <name type="scientific">Polluticaenibacter yanchengensis</name>
    <dbReference type="NCBI Taxonomy" id="3014562"/>
    <lineage>
        <taxon>Bacteria</taxon>
        <taxon>Pseudomonadati</taxon>
        <taxon>Bacteroidota</taxon>
        <taxon>Chitinophagia</taxon>
        <taxon>Chitinophagales</taxon>
        <taxon>Chitinophagaceae</taxon>
        <taxon>Polluticaenibacter</taxon>
    </lineage>
</organism>
<sequence>MKIKRKYSFGFLLIMLSVFSISLKAQRVIYSELNKSENNRTGFEIIGRYQNNFLIYKNHNDNSYISVYDNDMKLTENIDLTFVPKKVIETDFVTYPSHSYMFFQNNVKGVVSIQMVKLDITGHPMTSPIELDTTKVSGNSKDKIYSVLVSENKQNIMLIKVNTRDEKRYLVKTLLYNASMELQNSTTFILPMKDRNDFLTDFVLDNDANLVFGRGTRAGNTDNISRYALITKAPASSILMTTELPLDNVALDAVKLKVDNYNNRYLFTGFYYKSKRGGNIEGVSNAIFDKKTNSWVVRNLMPLDDELREDARGESSFKSAFNDYFLKEIFTLKDGSFMIVAEASYQTSRGGYNPYNRWGGMYGTPMDFYGYGYGRYNPYLYGPYSNSFNSSTRYNADNIIVISFDSTGKMLFSNVLRKTQYEDEGNNTISYTTVNTGNALCFVYNESDRRDLLLSYQSIDGAGKVTRPPTFKNLERNYKFYPRFGKQVSSTIVIIPAVYKNNLVFGKVDFVN</sequence>
<dbReference type="Proteomes" id="UP001210231">
    <property type="component" value="Unassembled WGS sequence"/>
</dbReference>
<dbReference type="EMBL" id="JAQGEF010000007">
    <property type="protein sequence ID" value="MDA3614756.1"/>
    <property type="molecule type" value="Genomic_DNA"/>
</dbReference>
<evidence type="ECO:0000313" key="2">
    <source>
        <dbReference type="Proteomes" id="UP001210231"/>
    </source>
</evidence>
<dbReference type="RefSeq" id="WP_407031080.1">
    <property type="nucleotide sequence ID" value="NZ_JAQGEF010000007.1"/>
</dbReference>
<protein>
    <submittedName>
        <fullName evidence="1">Uncharacterized protein</fullName>
    </submittedName>
</protein>
<proteinExistence type="predicted"/>